<keyword evidence="1" id="KW-1133">Transmembrane helix</keyword>
<gene>
    <name evidence="2" type="ORF">GCM10009744_58820</name>
</gene>
<reference evidence="2 3" key="1">
    <citation type="journal article" date="2019" name="Int. J. Syst. Evol. Microbiol.">
        <title>The Global Catalogue of Microorganisms (GCM) 10K type strain sequencing project: providing services to taxonomists for standard genome sequencing and annotation.</title>
        <authorList>
            <consortium name="The Broad Institute Genomics Platform"/>
            <consortium name="The Broad Institute Genome Sequencing Center for Infectious Disease"/>
            <person name="Wu L."/>
            <person name="Ma J."/>
        </authorList>
    </citation>
    <scope>NUCLEOTIDE SEQUENCE [LARGE SCALE GENOMIC DNA]</scope>
    <source>
        <strain evidence="2 3">JCM 14306</strain>
    </source>
</reference>
<feature type="transmembrane region" description="Helical" evidence="1">
    <location>
        <begin position="110"/>
        <end position="127"/>
    </location>
</feature>
<feature type="transmembrane region" description="Helical" evidence="1">
    <location>
        <begin position="139"/>
        <end position="156"/>
    </location>
</feature>
<feature type="transmembrane region" description="Helical" evidence="1">
    <location>
        <begin position="48"/>
        <end position="67"/>
    </location>
</feature>
<keyword evidence="3" id="KW-1185">Reference proteome</keyword>
<comment type="caution">
    <text evidence="2">The sequence shown here is derived from an EMBL/GenBank/DDBJ whole genome shotgun (WGS) entry which is preliminary data.</text>
</comment>
<accession>A0ABN2FSS0</accession>
<evidence type="ECO:0000313" key="3">
    <source>
        <dbReference type="Proteomes" id="UP001501319"/>
    </source>
</evidence>
<evidence type="ECO:0000256" key="1">
    <source>
        <dbReference type="SAM" id="Phobius"/>
    </source>
</evidence>
<feature type="transmembrane region" description="Helical" evidence="1">
    <location>
        <begin position="79"/>
        <end position="98"/>
    </location>
</feature>
<dbReference type="Proteomes" id="UP001501319">
    <property type="component" value="Unassembled WGS sequence"/>
</dbReference>
<dbReference type="EMBL" id="BAAANE010000011">
    <property type="protein sequence ID" value="GAA1657906.1"/>
    <property type="molecule type" value="Genomic_DNA"/>
</dbReference>
<sequence length="158" mass="16555">MPAMSTDLVAAVELRRSTTTRPAAVLCAAAGIGHLVVVQQQLDHGIAYVLPFVGAAVLQLVLARVVLGAVYPGRLLSAAAILCAMVALYVVVVAAGLTIGPHQQPEQSDWLRTAIAVAQLGAVAFVLRGLEGVLRRRAFNAVLVLGVVLWVVNLQLHP</sequence>
<protein>
    <submittedName>
        <fullName evidence="2">Uncharacterized protein</fullName>
    </submittedName>
</protein>
<keyword evidence="1" id="KW-0472">Membrane</keyword>
<proteinExistence type="predicted"/>
<keyword evidence="1" id="KW-0812">Transmembrane</keyword>
<evidence type="ECO:0000313" key="2">
    <source>
        <dbReference type="EMBL" id="GAA1657906.1"/>
    </source>
</evidence>
<name>A0ABN2FSS0_9ACTN</name>
<organism evidence="2 3">
    <name type="scientific">Kribbella alba</name>
    <dbReference type="NCBI Taxonomy" id="190197"/>
    <lineage>
        <taxon>Bacteria</taxon>
        <taxon>Bacillati</taxon>
        <taxon>Actinomycetota</taxon>
        <taxon>Actinomycetes</taxon>
        <taxon>Propionibacteriales</taxon>
        <taxon>Kribbellaceae</taxon>
        <taxon>Kribbella</taxon>
    </lineage>
</organism>